<reference evidence="1 2" key="1">
    <citation type="journal article" date="2007" name="Virology">
        <title>Sequence and annotation of the 369-kb NY-2A and the 345-kb AR158 viruses that infect Chlorella NC64A.</title>
        <authorList>
            <person name="Fitzgerald L.A."/>
            <person name="Graves M.V."/>
            <person name="Li X."/>
            <person name="Feldblyum T."/>
            <person name="Nierman W.C."/>
            <person name="Van Etten J.L."/>
        </authorList>
    </citation>
    <scope>NUCLEOTIDE SEQUENCE [LARGE SCALE GENOMIC DNA]</scope>
    <source>
        <strain evidence="1 2">NY-2A</strain>
    </source>
</reference>
<keyword evidence="2" id="KW-1185">Reference proteome</keyword>
<protein>
    <submittedName>
        <fullName evidence="1">Uncharacterized protein b799R</fullName>
    </submittedName>
</protein>
<dbReference type="EMBL" id="DQ491002">
    <property type="protein sequence ID" value="ABT15198.1"/>
    <property type="molecule type" value="Genomic_DNA"/>
</dbReference>
<dbReference type="Proteomes" id="UP000202419">
    <property type="component" value="Segment"/>
</dbReference>
<gene>
    <name evidence="1" type="primary">b799R</name>
    <name evidence="1" type="ORF">NY2A_b799R</name>
</gene>
<evidence type="ECO:0000313" key="1">
    <source>
        <dbReference type="EMBL" id="ABT15198.1"/>
    </source>
</evidence>
<organismHost>
    <name type="scientific">Chlorella</name>
    <dbReference type="NCBI Taxonomy" id="3071"/>
</organismHost>
<sequence>MISKVTLLMISAVCKKLQKELTGIIVVLQCVHVAKEIRHTNSSGHTNRQKMISNNGDARKHLIVMSKYSPKSLSEVL</sequence>
<dbReference type="RefSeq" id="YP_001497995.1">
    <property type="nucleotide sequence ID" value="NC_009898.1"/>
</dbReference>
<accession>A7IXX4</accession>
<dbReference type="GeneID" id="5659246"/>
<proteinExistence type="predicted"/>
<organism evidence="1 2">
    <name type="scientific">Paramecium bursaria Chlorella virus NY2A</name>
    <name type="common">PBCV-NY2A</name>
    <dbReference type="NCBI Taxonomy" id="46021"/>
    <lineage>
        <taxon>Viruses</taxon>
        <taxon>Varidnaviria</taxon>
        <taxon>Bamfordvirae</taxon>
        <taxon>Nucleocytoviricota</taxon>
        <taxon>Megaviricetes</taxon>
        <taxon>Algavirales</taxon>
        <taxon>Phycodnaviridae</taxon>
        <taxon>Chlorovirus</taxon>
        <taxon>Chlorovirus americanus</taxon>
    </lineage>
</organism>
<dbReference type="KEGG" id="vg:5659246"/>
<name>A7IXX4_PBCVN</name>
<evidence type="ECO:0000313" key="2">
    <source>
        <dbReference type="Proteomes" id="UP000202419"/>
    </source>
</evidence>